<dbReference type="GO" id="GO:0006334">
    <property type="term" value="P:nucleosome assembly"/>
    <property type="evidence" value="ECO:0007669"/>
    <property type="project" value="InterPro"/>
</dbReference>
<dbReference type="Proteomes" id="UP000228380">
    <property type="component" value="Chromosome 8"/>
</dbReference>
<dbReference type="CDD" id="cd00073">
    <property type="entry name" value="H15"/>
    <property type="match status" value="1"/>
</dbReference>
<gene>
    <name evidence="10" type="primary">LOC103697646</name>
</gene>
<dbReference type="SUPFAM" id="SSF46785">
    <property type="entry name" value="Winged helix' DNA-binding domain"/>
    <property type="match status" value="1"/>
</dbReference>
<dbReference type="GO" id="GO:0000786">
    <property type="term" value="C:nucleosome"/>
    <property type="evidence" value="ECO:0007669"/>
    <property type="project" value="InterPro"/>
</dbReference>
<dbReference type="AlphaFoldDB" id="A0A8B7BIP2"/>
<reference evidence="9" key="1">
    <citation type="journal article" date="2019" name="Nat. Commun.">
        <title>Genome-wide association mapping of date palm fruit traits.</title>
        <authorList>
            <person name="Hazzouri K.M."/>
            <person name="Gros-Balthazard M."/>
            <person name="Flowers J.M."/>
            <person name="Copetti D."/>
            <person name="Lemansour A."/>
            <person name="Lebrun M."/>
            <person name="Masmoudi K."/>
            <person name="Ferrand S."/>
            <person name="Dhar M.I."/>
            <person name="Fresquez Z.A."/>
            <person name="Rosas U."/>
            <person name="Zhang J."/>
            <person name="Talag J."/>
            <person name="Lee S."/>
            <person name="Kudrna D."/>
            <person name="Powell R.F."/>
            <person name="Leitch I.J."/>
            <person name="Krueger R.R."/>
            <person name="Wing R.A."/>
            <person name="Amiri K.M.A."/>
            <person name="Purugganan M.D."/>
        </authorList>
    </citation>
    <scope>NUCLEOTIDE SEQUENCE [LARGE SCALE GENOMIC DNA]</scope>
    <source>
        <strain evidence="9">cv. Khalas</strain>
    </source>
</reference>
<evidence type="ECO:0000256" key="2">
    <source>
        <dbReference type="ARBA" id="ARBA00004286"/>
    </source>
</evidence>
<proteinExistence type="inferred from homology"/>
<evidence type="ECO:0000256" key="6">
    <source>
        <dbReference type="RuleBase" id="RU003894"/>
    </source>
</evidence>
<keyword evidence="4 6" id="KW-0238">DNA-binding</keyword>
<dbReference type="Gene3D" id="1.10.10.10">
    <property type="entry name" value="Winged helix-like DNA-binding domain superfamily/Winged helix DNA-binding domain"/>
    <property type="match status" value="1"/>
</dbReference>
<dbReference type="InterPro" id="IPR036388">
    <property type="entry name" value="WH-like_DNA-bd_sf"/>
</dbReference>
<name>A0A8B7BIP2_PHODC</name>
<evidence type="ECO:0000259" key="8">
    <source>
        <dbReference type="PROSITE" id="PS51504"/>
    </source>
</evidence>
<dbReference type="InterPro" id="IPR005818">
    <property type="entry name" value="Histone_H1/H5_H15"/>
</dbReference>
<organism evidence="9 10">
    <name type="scientific">Phoenix dactylifera</name>
    <name type="common">Date palm</name>
    <dbReference type="NCBI Taxonomy" id="42345"/>
    <lineage>
        <taxon>Eukaryota</taxon>
        <taxon>Viridiplantae</taxon>
        <taxon>Streptophyta</taxon>
        <taxon>Embryophyta</taxon>
        <taxon>Tracheophyta</taxon>
        <taxon>Spermatophyta</taxon>
        <taxon>Magnoliopsida</taxon>
        <taxon>Liliopsida</taxon>
        <taxon>Arecaceae</taxon>
        <taxon>Coryphoideae</taxon>
        <taxon>Phoeniceae</taxon>
        <taxon>Phoenix</taxon>
    </lineage>
</organism>
<dbReference type="GO" id="GO:0031492">
    <property type="term" value="F:nucleosomal DNA binding"/>
    <property type="evidence" value="ECO:0007669"/>
    <property type="project" value="TreeGrafter"/>
</dbReference>
<dbReference type="GO" id="GO:0030527">
    <property type="term" value="F:structural constituent of chromatin"/>
    <property type="evidence" value="ECO:0007669"/>
    <property type="project" value="InterPro"/>
</dbReference>
<dbReference type="SMART" id="SM00526">
    <property type="entry name" value="H15"/>
    <property type="match status" value="1"/>
</dbReference>
<evidence type="ECO:0000256" key="4">
    <source>
        <dbReference type="ARBA" id="ARBA00023125"/>
    </source>
</evidence>
<comment type="subcellular location">
    <subcellularLocation>
        <location evidence="2">Chromosome</location>
    </subcellularLocation>
    <subcellularLocation>
        <location evidence="1 6">Nucleus</location>
    </subcellularLocation>
</comment>
<dbReference type="Pfam" id="PF00538">
    <property type="entry name" value="Linker_histone"/>
    <property type="match status" value="1"/>
</dbReference>
<dbReference type="GO" id="GO:0045910">
    <property type="term" value="P:negative regulation of DNA recombination"/>
    <property type="evidence" value="ECO:0007669"/>
    <property type="project" value="TreeGrafter"/>
</dbReference>
<dbReference type="PRINTS" id="PR00624">
    <property type="entry name" value="HISTONEH5"/>
</dbReference>
<dbReference type="InterPro" id="IPR036390">
    <property type="entry name" value="WH_DNA-bd_sf"/>
</dbReference>
<dbReference type="GO" id="GO:0005634">
    <property type="term" value="C:nucleus"/>
    <property type="evidence" value="ECO:0007669"/>
    <property type="project" value="UniProtKB-SubCell"/>
</dbReference>
<keyword evidence="3 6" id="KW-0158">Chromosome</keyword>
<feature type="compositionally biased region" description="Basic residues" evidence="7">
    <location>
        <begin position="45"/>
        <end position="54"/>
    </location>
</feature>
<dbReference type="OrthoDB" id="1110759at2759"/>
<evidence type="ECO:0000256" key="3">
    <source>
        <dbReference type="ARBA" id="ARBA00022454"/>
    </source>
</evidence>
<sequence length="146" mass="16054">MAGEQNTPAVVEEKVQDSAPAEPAVEDPSAKAVAKSKKAKEPKAKKPSAPRKPRSPPTHPPYIEIIGEAITALKERTGSSQYSITKFIEDKYKAQVPPNFRKLLLLQLKTSGKLNKIKNSYKLPPSRPKSAFCWKNLNAHAALELL</sequence>
<dbReference type="GO" id="GO:0003690">
    <property type="term" value="F:double-stranded DNA binding"/>
    <property type="evidence" value="ECO:0007669"/>
    <property type="project" value="TreeGrafter"/>
</dbReference>
<accession>A0A8B7BIP2</accession>
<feature type="domain" description="H15" evidence="8">
    <location>
        <begin position="58"/>
        <end position="125"/>
    </location>
</feature>
<dbReference type="GO" id="GO:0030261">
    <property type="term" value="P:chromosome condensation"/>
    <property type="evidence" value="ECO:0007669"/>
    <property type="project" value="TreeGrafter"/>
</dbReference>
<evidence type="ECO:0000313" key="9">
    <source>
        <dbReference type="Proteomes" id="UP000228380"/>
    </source>
</evidence>
<keyword evidence="5 6" id="KW-0539">Nucleus</keyword>
<dbReference type="PROSITE" id="PS51504">
    <property type="entry name" value="H15"/>
    <property type="match status" value="1"/>
</dbReference>
<dbReference type="InterPro" id="IPR005819">
    <property type="entry name" value="H1/H5"/>
</dbReference>
<dbReference type="PANTHER" id="PTHR11467">
    <property type="entry name" value="HISTONE H1"/>
    <property type="match status" value="1"/>
</dbReference>
<evidence type="ECO:0000256" key="5">
    <source>
        <dbReference type="ARBA" id="ARBA00023242"/>
    </source>
</evidence>
<feature type="region of interest" description="Disordered" evidence="7">
    <location>
        <begin position="1"/>
        <end position="62"/>
    </location>
</feature>
<dbReference type="PANTHER" id="PTHR11467:SF131">
    <property type="entry name" value="HISTONE H1"/>
    <property type="match status" value="1"/>
</dbReference>
<dbReference type="KEGG" id="pda:103697646"/>
<dbReference type="GeneID" id="103697646"/>
<evidence type="ECO:0000256" key="7">
    <source>
        <dbReference type="SAM" id="MobiDB-lite"/>
    </source>
</evidence>
<keyword evidence="9" id="KW-1185">Reference proteome</keyword>
<evidence type="ECO:0000313" key="10">
    <source>
        <dbReference type="RefSeq" id="XP_008777777.2"/>
    </source>
</evidence>
<dbReference type="RefSeq" id="XP_008777777.2">
    <property type="nucleotide sequence ID" value="XM_008779555.3"/>
</dbReference>
<reference evidence="10" key="2">
    <citation type="submission" date="2025-08" db="UniProtKB">
        <authorList>
            <consortium name="RefSeq"/>
        </authorList>
    </citation>
    <scope>IDENTIFICATION</scope>
    <source>
        <tissue evidence="10">Young leaves</tissue>
    </source>
</reference>
<evidence type="ECO:0000256" key="1">
    <source>
        <dbReference type="ARBA" id="ARBA00004123"/>
    </source>
</evidence>
<protein>
    <submittedName>
        <fullName evidence="10">Histone H1-like</fullName>
    </submittedName>
</protein>
<comment type="similarity">
    <text evidence="6">Belongs to the histone H1/H5 family.</text>
</comment>